<gene>
    <name evidence="1" type="ORF">SAMN05660653_02407</name>
</gene>
<dbReference type="Proteomes" id="UP000198771">
    <property type="component" value="Unassembled WGS sequence"/>
</dbReference>
<dbReference type="RefSeq" id="WP_092122016.1">
    <property type="nucleotide sequence ID" value="NZ_FMXO01000014.1"/>
</dbReference>
<evidence type="ECO:0000313" key="2">
    <source>
        <dbReference type="Proteomes" id="UP000198771"/>
    </source>
</evidence>
<accession>A0A1G6DVY2</accession>
<proteinExistence type="predicted"/>
<name>A0A1G6DVY2_9BACT</name>
<dbReference type="EMBL" id="FMXO01000014">
    <property type="protein sequence ID" value="SDB49313.1"/>
    <property type="molecule type" value="Genomic_DNA"/>
</dbReference>
<organism evidence="1 2">
    <name type="scientific">Desulfonatronum thiosulfatophilum</name>
    <dbReference type="NCBI Taxonomy" id="617002"/>
    <lineage>
        <taxon>Bacteria</taxon>
        <taxon>Pseudomonadati</taxon>
        <taxon>Thermodesulfobacteriota</taxon>
        <taxon>Desulfovibrionia</taxon>
        <taxon>Desulfovibrionales</taxon>
        <taxon>Desulfonatronaceae</taxon>
        <taxon>Desulfonatronum</taxon>
    </lineage>
</organism>
<dbReference type="SUPFAM" id="SSF64307">
    <property type="entry name" value="SirA-like"/>
    <property type="match status" value="1"/>
</dbReference>
<sequence length="95" mass="11250">MEILTMETRTMQETHPSEWEFDEEFDGGEETCGRVIINLYTYLLPMPPGTKVLLISKDPAAHIEFPAWCRMTKNTLLDKRHPYYLIEYKPELKKE</sequence>
<dbReference type="STRING" id="617002.SAMN05660653_02407"/>
<dbReference type="AlphaFoldDB" id="A0A1G6DVY2"/>
<reference evidence="1 2" key="1">
    <citation type="submission" date="2016-10" db="EMBL/GenBank/DDBJ databases">
        <authorList>
            <person name="de Groot N.N."/>
        </authorList>
    </citation>
    <scope>NUCLEOTIDE SEQUENCE [LARGE SCALE GENOMIC DNA]</scope>
    <source>
        <strain evidence="1 2">ASO4-2</strain>
    </source>
</reference>
<keyword evidence="2" id="KW-1185">Reference proteome</keyword>
<dbReference type="InterPro" id="IPR036868">
    <property type="entry name" value="TusA-like_sf"/>
</dbReference>
<evidence type="ECO:0000313" key="1">
    <source>
        <dbReference type="EMBL" id="SDB49313.1"/>
    </source>
</evidence>
<evidence type="ECO:0008006" key="3">
    <source>
        <dbReference type="Google" id="ProtNLM"/>
    </source>
</evidence>
<dbReference type="OrthoDB" id="9810775at2"/>
<dbReference type="Gene3D" id="3.30.110.40">
    <property type="entry name" value="TusA-like domain"/>
    <property type="match status" value="1"/>
</dbReference>
<protein>
    <recommendedName>
        <fullName evidence="3">tRNA 2-thiouridine synthesizing protein A</fullName>
    </recommendedName>
</protein>